<dbReference type="EMBL" id="AEVN01000005">
    <property type="protein sequence ID" value="EFY05869.1"/>
    <property type="molecule type" value="Genomic_DNA"/>
</dbReference>
<dbReference type="SUPFAM" id="SSF52540">
    <property type="entry name" value="P-loop containing nucleoside triphosphate hydrolases"/>
    <property type="match status" value="2"/>
</dbReference>
<dbReference type="Gene3D" id="3.40.50.300">
    <property type="entry name" value="P-loop containing nucleotide triphosphate hydrolases"/>
    <property type="match status" value="2"/>
</dbReference>
<gene>
    <name evidence="4" type="ORF">HMPREF9443_00076</name>
</gene>
<dbReference type="Pfam" id="PF00176">
    <property type="entry name" value="SNF2-rel_dom"/>
    <property type="match status" value="1"/>
</dbReference>
<sequence>MGGNVMVHTDLKFFTNEPERDLYSRFVTILKSNTQFFDVLVGYFRASGFFKMYEALDQVEKIRILVGLNVDRYTVKIIDRAKDESQYASISTAEGKNIIADEIEKEFESAASSAQVEKGVRVFMDWLKSGKLEMRMYTEAPIHAKVYIMRKDQEKVPDTFGSVITGSSNFSEAGLVNNLEFNVELKDYADVKFALDKFEELWVKGTDICETYIEAVEQHTWMRNDITPYQLYLKTLYEFFKEEINADKENFETLLPEGYMRLQYQMDAVTQARQKLDAYNGVFISDVVGLGKTYICAMLANSFNRNTYKLIVCPPVLVDYWRSVLQEFDVARCDVESLGKLDKIIAKGTEKYSYVFVDEAHRFRNSSTEAFTELHQICRGKKVILISATPINNYTSDVENQIYLFQAKQSGTINGIKNIEGFFRGLNAKLAKKPKGSAAYMEQLRENSEIIRDKLIREVMIRRTRSEIQHYYADDLAKQGLTFPKVGSPEKIIYSFDEETDDAFSQTINIIKDFKYARYTPLLYLKDKKKYATMLAAQRNMGGFMKGILVKRLESSFYAFRKTLDRFIESYEKFIEMSKNGKIYISKKVNVYDLLDDGNTQKLMYLIEQQDVMEFEAKEFSSQFFRDLQADLAQLKSMQFIWSLIETDPKLDEFKSNLTTNPKMKGKKAIVFTESTETAQYLYEELKEIYGERIIYFSGQSSAALKVEIEDSFNPKFKDKNNNKYDLLITTDVLAEGINLHRANVLVNYDLPWNPTRIMQRVGRINRVGTEYDRIYVFNFFPTAQSKKQMPLEERILEKLQAFHDTLGEDFKYLSDEEEVSSKKLFSDLTSDLDSEEESTNPELAYLAIIRQIRDNDPKLFSLIKRLPKKAKAGKNSEKVIGDSTVTFIRQGALKTFFLSDEVETKQMSFMQAIDLIKAEPDDEKVSVSSRFYEQFDSNSDAFDQMLVAEEEVSMEKVMVAGNDAKIIRLLKAMKTEPRLTDDQEQMIDKLIMLWENGEIPAKVSKDVMKKSKVVGDVLELYYEVMKLVPPTYFEERKSQKTQVDGEKQIVLSCYLKTGGTR</sequence>
<keyword evidence="4" id="KW-0282">Flagellum</keyword>
<dbReference type="InterPro" id="IPR001650">
    <property type="entry name" value="Helicase_C-like"/>
</dbReference>
<name>E8LB68_9FIRM</name>
<feature type="domain" description="Helicase ATP-binding" evidence="2">
    <location>
        <begin position="339"/>
        <end position="408"/>
    </location>
</feature>
<dbReference type="GO" id="GO:0016787">
    <property type="term" value="F:hydrolase activity"/>
    <property type="evidence" value="ECO:0007669"/>
    <property type="project" value="UniProtKB-KW"/>
</dbReference>
<dbReference type="SMART" id="SM00490">
    <property type="entry name" value="HELICc"/>
    <property type="match status" value="1"/>
</dbReference>
<dbReference type="HOGENOM" id="CLU_008466_1_0_9"/>
<dbReference type="InterPro" id="IPR014001">
    <property type="entry name" value="Helicase_ATP-bd"/>
</dbReference>
<dbReference type="InterPro" id="IPR025202">
    <property type="entry name" value="PLD-like_dom"/>
</dbReference>
<comment type="caution">
    <text evidence="4">The sequence shown here is derived from an EMBL/GenBank/DDBJ whole genome shotgun (WGS) entry which is preliminary data.</text>
</comment>
<dbReference type="SMART" id="SM00487">
    <property type="entry name" value="DEXDc"/>
    <property type="match status" value="1"/>
</dbReference>
<dbReference type="AlphaFoldDB" id="E8LB68"/>
<dbReference type="Pfam" id="PF13091">
    <property type="entry name" value="PLDc_2"/>
    <property type="match status" value="1"/>
</dbReference>
<proteinExistence type="predicted"/>
<organism evidence="4 5">
    <name type="scientific">Phascolarctobacterium succinatutens YIT 12067</name>
    <dbReference type="NCBI Taxonomy" id="626939"/>
    <lineage>
        <taxon>Bacteria</taxon>
        <taxon>Bacillati</taxon>
        <taxon>Bacillota</taxon>
        <taxon>Negativicutes</taxon>
        <taxon>Acidaminococcales</taxon>
        <taxon>Acidaminococcaceae</taxon>
        <taxon>Phascolarctobacterium</taxon>
    </lineage>
</organism>
<dbReference type="Proteomes" id="UP000004923">
    <property type="component" value="Unassembled WGS sequence"/>
</dbReference>
<dbReference type="Pfam" id="PF00271">
    <property type="entry name" value="Helicase_C"/>
    <property type="match status" value="1"/>
</dbReference>
<dbReference type="GO" id="GO:0005524">
    <property type="term" value="F:ATP binding"/>
    <property type="evidence" value="ECO:0007669"/>
    <property type="project" value="InterPro"/>
</dbReference>
<dbReference type="InterPro" id="IPR049730">
    <property type="entry name" value="SNF2/RAD54-like_C"/>
</dbReference>
<dbReference type="CDD" id="cd09178">
    <property type="entry name" value="PLDc_N_Snf2_like"/>
    <property type="match status" value="1"/>
</dbReference>
<dbReference type="PROSITE" id="PS51194">
    <property type="entry name" value="HELICASE_CTER"/>
    <property type="match status" value="1"/>
</dbReference>
<dbReference type="InterPro" id="IPR027417">
    <property type="entry name" value="P-loop_NTPase"/>
</dbReference>
<dbReference type="eggNOG" id="COG3886">
    <property type="taxonomic scope" value="Bacteria"/>
</dbReference>
<reference evidence="4 5" key="1">
    <citation type="submission" date="2011-01" db="EMBL/GenBank/DDBJ databases">
        <authorList>
            <person name="Weinstock G."/>
            <person name="Sodergren E."/>
            <person name="Clifton S."/>
            <person name="Fulton L."/>
            <person name="Fulton B."/>
            <person name="Courtney L."/>
            <person name="Fronick C."/>
            <person name="Harrison M."/>
            <person name="Strong C."/>
            <person name="Farmer C."/>
            <person name="Delahaunty K."/>
            <person name="Markovic C."/>
            <person name="Hall O."/>
            <person name="Minx P."/>
            <person name="Tomlinson C."/>
            <person name="Mitreva M."/>
            <person name="Hou S."/>
            <person name="Chen J."/>
            <person name="Wollam A."/>
            <person name="Pepin K.H."/>
            <person name="Johnson M."/>
            <person name="Bhonagiri V."/>
            <person name="Zhang X."/>
            <person name="Suruliraj S."/>
            <person name="Warren W."/>
            <person name="Chinwalla A."/>
            <person name="Mardis E.R."/>
            <person name="Wilson R.K."/>
        </authorList>
    </citation>
    <scope>NUCLEOTIDE SEQUENCE [LARGE SCALE GENOMIC DNA]</scope>
    <source>
        <strain evidence="4 5">YIT 12067</strain>
    </source>
</reference>
<accession>E8LB68</accession>
<keyword evidence="1" id="KW-0378">Hydrolase</keyword>
<evidence type="ECO:0000259" key="3">
    <source>
        <dbReference type="PROSITE" id="PS51194"/>
    </source>
</evidence>
<dbReference type="PROSITE" id="PS00690">
    <property type="entry name" value="DEAH_ATP_HELICASE"/>
    <property type="match status" value="1"/>
</dbReference>
<evidence type="ECO:0000313" key="5">
    <source>
        <dbReference type="Proteomes" id="UP000004923"/>
    </source>
</evidence>
<keyword evidence="5" id="KW-1185">Reference proteome</keyword>
<dbReference type="CDD" id="cd18793">
    <property type="entry name" value="SF2_C_SNF"/>
    <property type="match status" value="1"/>
</dbReference>
<dbReference type="InterPro" id="IPR002464">
    <property type="entry name" value="DNA/RNA_helicase_DEAH_CS"/>
</dbReference>
<evidence type="ECO:0000313" key="4">
    <source>
        <dbReference type="EMBL" id="EFY05869.1"/>
    </source>
</evidence>
<dbReference type="eggNOG" id="COG0553">
    <property type="taxonomic scope" value="Bacteria"/>
</dbReference>
<dbReference type="PANTHER" id="PTHR45766:SF6">
    <property type="entry name" value="SWI_SNF-RELATED MATRIX-ASSOCIATED ACTIN-DEPENDENT REGULATOR OF CHROMATIN SUBFAMILY A-LIKE PROTEIN 1"/>
    <property type="match status" value="1"/>
</dbReference>
<evidence type="ECO:0000259" key="2">
    <source>
        <dbReference type="PROSITE" id="PS51192"/>
    </source>
</evidence>
<feature type="domain" description="Helicase C-terminal" evidence="3">
    <location>
        <begin position="650"/>
        <end position="815"/>
    </location>
</feature>
<dbReference type="Gene3D" id="3.30.870.10">
    <property type="entry name" value="Endonuclease Chain A"/>
    <property type="match status" value="1"/>
</dbReference>
<dbReference type="InterPro" id="IPR000330">
    <property type="entry name" value="SNF2_N"/>
</dbReference>
<dbReference type="PROSITE" id="PS51192">
    <property type="entry name" value="HELICASE_ATP_BIND_1"/>
    <property type="match status" value="1"/>
</dbReference>
<keyword evidence="4" id="KW-0969">Cilium</keyword>
<dbReference type="SUPFAM" id="SSF56024">
    <property type="entry name" value="Phospholipase D/nuclease"/>
    <property type="match status" value="1"/>
</dbReference>
<protein>
    <submittedName>
        <fullName evidence="4">Putative flagellar protein FliS</fullName>
    </submittedName>
</protein>
<dbReference type="PANTHER" id="PTHR45766">
    <property type="entry name" value="DNA ANNEALING HELICASE AND ENDONUCLEASE ZRANB3 FAMILY MEMBER"/>
    <property type="match status" value="1"/>
</dbReference>
<keyword evidence="4" id="KW-0966">Cell projection</keyword>
<evidence type="ECO:0000256" key="1">
    <source>
        <dbReference type="ARBA" id="ARBA00022801"/>
    </source>
</evidence>